<reference evidence="2" key="1">
    <citation type="submission" date="2020-06" db="EMBL/GenBank/DDBJ databases">
        <title>WGS assembly of Ceratodon purpureus strain R40.</title>
        <authorList>
            <person name="Carey S.B."/>
            <person name="Jenkins J."/>
            <person name="Shu S."/>
            <person name="Lovell J.T."/>
            <person name="Sreedasyam A."/>
            <person name="Maumus F."/>
            <person name="Tiley G.P."/>
            <person name="Fernandez-Pozo N."/>
            <person name="Barry K."/>
            <person name="Chen C."/>
            <person name="Wang M."/>
            <person name="Lipzen A."/>
            <person name="Daum C."/>
            <person name="Saski C.A."/>
            <person name="Payton A.C."/>
            <person name="Mcbreen J.C."/>
            <person name="Conrad R.E."/>
            <person name="Kollar L.M."/>
            <person name="Olsson S."/>
            <person name="Huttunen S."/>
            <person name="Landis J.B."/>
            <person name="Wickett N.J."/>
            <person name="Johnson M.G."/>
            <person name="Rensing S.A."/>
            <person name="Grimwood J."/>
            <person name="Schmutz J."/>
            <person name="Mcdaniel S.F."/>
        </authorList>
    </citation>
    <scope>NUCLEOTIDE SEQUENCE</scope>
    <source>
        <strain evidence="2">R40</strain>
    </source>
</reference>
<dbReference type="EMBL" id="CM026429">
    <property type="protein sequence ID" value="KAG0563235.1"/>
    <property type="molecule type" value="Genomic_DNA"/>
</dbReference>
<accession>A0A8T0GXS3</accession>
<sequence>MIVCVVVALLEFVGTAYGARDQLAGHKGVQMTHESSASTLAFGQQSLFEWPCSNPFCDGSTWFICSCNVGVCSCSCHHSAQT</sequence>
<name>A0A8T0GXS3_CERPU</name>
<organism evidence="2 3">
    <name type="scientific">Ceratodon purpureus</name>
    <name type="common">Fire moss</name>
    <name type="synonym">Dicranum purpureum</name>
    <dbReference type="NCBI Taxonomy" id="3225"/>
    <lineage>
        <taxon>Eukaryota</taxon>
        <taxon>Viridiplantae</taxon>
        <taxon>Streptophyta</taxon>
        <taxon>Embryophyta</taxon>
        <taxon>Bryophyta</taxon>
        <taxon>Bryophytina</taxon>
        <taxon>Bryopsida</taxon>
        <taxon>Dicranidae</taxon>
        <taxon>Pseudoditrichales</taxon>
        <taxon>Ditrichaceae</taxon>
        <taxon>Ceratodon</taxon>
    </lineage>
</organism>
<keyword evidence="1" id="KW-0732">Signal</keyword>
<gene>
    <name evidence="2" type="ORF">KC19_8G014400</name>
</gene>
<evidence type="ECO:0000313" key="3">
    <source>
        <dbReference type="Proteomes" id="UP000822688"/>
    </source>
</evidence>
<evidence type="ECO:0008006" key="4">
    <source>
        <dbReference type="Google" id="ProtNLM"/>
    </source>
</evidence>
<protein>
    <recommendedName>
        <fullName evidence="4">Secreted protein</fullName>
    </recommendedName>
</protein>
<dbReference type="Proteomes" id="UP000822688">
    <property type="component" value="Chromosome 8"/>
</dbReference>
<feature type="chain" id="PRO_5035943972" description="Secreted protein" evidence="1">
    <location>
        <begin position="19"/>
        <end position="82"/>
    </location>
</feature>
<feature type="signal peptide" evidence="1">
    <location>
        <begin position="1"/>
        <end position="18"/>
    </location>
</feature>
<evidence type="ECO:0000256" key="1">
    <source>
        <dbReference type="SAM" id="SignalP"/>
    </source>
</evidence>
<evidence type="ECO:0000313" key="2">
    <source>
        <dbReference type="EMBL" id="KAG0563235.1"/>
    </source>
</evidence>
<dbReference type="AlphaFoldDB" id="A0A8T0GXS3"/>
<comment type="caution">
    <text evidence="2">The sequence shown here is derived from an EMBL/GenBank/DDBJ whole genome shotgun (WGS) entry which is preliminary data.</text>
</comment>
<keyword evidence="3" id="KW-1185">Reference proteome</keyword>
<proteinExistence type="predicted"/>